<dbReference type="SUPFAM" id="SSF48452">
    <property type="entry name" value="TPR-like"/>
    <property type="match status" value="1"/>
</dbReference>
<evidence type="ECO:0000256" key="1">
    <source>
        <dbReference type="ARBA" id="ARBA00022670"/>
    </source>
</evidence>
<keyword evidence="3 8" id="KW-0732">Signal</keyword>
<dbReference type="Pfam" id="PF14559">
    <property type="entry name" value="TPR_19"/>
    <property type="match status" value="1"/>
</dbReference>
<feature type="active site" description="Proton donor" evidence="8">
    <location>
        <position position="221"/>
    </location>
</feature>
<evidence type="ECO:0000256" key="3">
    <source>
        <dbReference type="ARBA" id="ARBA00022729"/>
    </source>
</evidence>
<feature type="binding site" evidence="8">
    <location>
        <position position="217"/>
    </location>
    <ligand>
        <name>Zn(2+)</name>
        <dbReference type="ChEBI" id="CHEBI:29105"/>
        <note>catalytic</note>
    </ligand>
</feature>
<keyword evidence="11" id="KW-1185">Reference proteome</keyword>
<name>A0A1H7MV01_9GAMM</name>
<dbReference type="InterPro" id="IPR030873">
    <property type="entry name" value="Protease_BepA"/>
</dbReference>
<evidence type="ECO:0000256" key="7">
    <source>
        <dbReference type="ARBA" id="ARBA00023049"/>
    </source>
</evidence>
<feature type="binding site" evidence="8">
    <location>
        <position position="151"/>
    </location>
    <ligand>
        <name>Zn(2+)</name>
        <dbReference type="ChEBI" id="CHEBI:29105"/>
        <note>catalytic</note>
    </ligand>
</feature>
<dbReference type="PANTHER" id="PTHR22726:SF1">
    <property type="entry name" value="METALLOENDOPEPTIDASE OMA1, MITOCHONDRIAL"/>
    <property type="match status" value="1"/>
</dbReference>
<keyword evidence="5 8" id="KW-0378">Hydrolase</keyword>
<dbReference type="Gene3D" id="1.25.40.10">
    <property type="entry name" value="Tetratricopeptide repeat domain"/>
    <property type="match status" value="1"/>
</dbReference>
<evidence type="ECO:0000256" key="8">
    <source>
        <dbReference type="HAMAP-Rule" id="MF_00997"/>
    </source>
</evidence>
<dbReference type="GO" id="GO:0004222">
    <property type="term" value="F:metalloendopeptidase activity"/>
    <property type="evidence" value="ECO:0007669"/>
    <property type="project" value="InterPro"/>
</dbReference>
<dbReference type="AlphaFoldDB" id="A0A1H7MV01"/>
<comment type="subcellular location">
    <subcellularLocation>
        <location evidence="8">Periplasm</location>
    </subcellularLocation>
</comment>
<keyword evidence="7 8" id="KW-0482">Metalloprotease</keyword>
<keyword evidence="4 8" id="KW-0574">Periplasm</keyword>
<dbReference type="GO" id="GO:0008270">
    <property type="term" value="F:zinc ion binding"/>
    <property type="evidence" value="ECO:0007669"/>
    <property type="project" value="UniProtKB-UniRule"/>
</dbReference>
<dbReference type="Proteomes" id="UP000198807">
    <property type="component" value="Unassembled WGS sequence"/>
</dbReference>
<dbReference type="GO" id="GO:0042597">
    <property type="term" value="C:periplasmic space"/>
    <property type="evidence" value="ECO:0007669"/>
    <property type="project" value="UniProtKB-SubCell"/>
</dbReference>
<evidence type="ECO:0000313" key="10">
    <source>
        <dbReference type="EMBL" id="SEL14901.1"/>
    </source>
</evidence>
<keyword evidence="6 8" id="KW-0862">Zinc</keyword>
<comment type="cofactor">
    <cofactor evidence="8">
        <name>Zn(2+)</name>
        <dbReference type="ChEBI" id="CHEBI:29105"/>
    </cofactor>
    <text evidence="8">Binds 1 zinc ion per subunit.</text>
</comment>
<feature type="binding site" evidence="8">
    <location>
        <position position="155"/>
    </location>
    <ligand>
        <name>Zn(2+)</name>
        <dbReference type="ChEBI" id="CHEBI:29105"/>
        <note>catalytic</note>
    </ligand>
</feature>
<feature type="active site" evidence="8">
    <location>
        <position position="152"/>
    </location>
</feature>
<organism evidence="10 11">
    <name type="scientific">Halomonas daqiaonensis</name>
    <dbReference type="NCBI Taxonomy" id="650850"/>
    <lineage>
        <taxon>Bacteria</taxon>
        <taxon>Pseudomonadati</taxon>
        <taxon>Pseudomonadota</taxon>
        <taxon>Gammaproteobacteria</taxon>
        <taxon>Oceanospirillales</taxon>
        <taxon>Halomonadaceae</taxon>
        <taxon>Halomonas</taxon>
    </lineage>
</organism>
<dbReference type="Pfam" id="PF01435">
    <property type="entry name" value="Peptidase_M48"/>
    <property type="match status" value="1"/>
</dbReference>
<proteinExistence type="inferred from homology"/>
<protein>
    <recommendedName>
        <fullName evidence="8">Putative beta-barrel assembly-enhancing protease</fullName>
        <ecNumber evidence="8">3.4.-.-</ecNumber>
    </recommendedName>
</protein>
<dbReference type="STRING" id="650850.SAMN04488129_10775"/>
<gene>
    <name evidence="10" type="ORF">SAMN04488129_10775</name>
</gene>
<evidence type="ECO:0000256" key="5">
    <source>
        <dbReference type="ARBA" id="ARBA00022801"/>
    </source>
</evidence>
<evidence type="ECO:0000256" key="2">
    <source>
        <dbReference type="ARBA" id="ARBA00022723"/>
    </source>
</evidence>
<sequence length="501" mass="54526" precursor="true">MLRRTGYCLTICALGLALALPAQAQAPDRYEAPGLTRSPAITSGGDYGLPSLTGSDSQAISGEEYRLGRAWLRQFRARAPQWQDAIAQDYVESLVARLLPHSGLGNARTAVVLVESRLLNAFAVPGGIIGVNAGLLAFAEREAELASVVAHELGHLAQRHYARGQARAEQTQIPAMAAMLAGMLIAAGGGGDAGIAAAMGSQAAVIQDQLSYSRRFEQEADRVGLQAMADAGYQPSAMVTMFRAMQRMVSLQGGNPPEFLLTHPVTESRISDTQARAEQITVAAPREGDLQYQLVRARALLTIHDRDPQQASTRLTQDQVPETARRYLDALINARAGQTDRALKELDALTRSQPDLAMLPASAAQVAFEADRIDEAINRSRRQLRLMPDYAPASRLLGEALLQRDPDEAYRVLRDLVDSRPEDPQAFTLLAEAAGRSGREAWGHLARAEQLQLTGHIDRAIRQLEVAKDVAVREGDTTAASHIEQRREAFIGYRETLEEFQ</sequence>
<comment type="function">
    <text evidence="8">Functions as both a chaperone and a metalloprotease. Maintains the integrity of the outer membrane by promoting either the assembly or the elimination of outer membrane proteins, depending on their folding state.</text>
</comment>
<dbReference type="InterPro" id="IPR051156">
    <property type="entry name" value="Mito/Outer_Membr_Metalloprot"/>
</dbReference>
<feature type="chain" id="PRO_5011804245" description="Putative beta-barrel assembly-enhancing protease" evidence="8">
    <location>
        <begin position="25"/>
        <end position="501"/>
    </location>
</feature>
<evidence type="ECO:0000256" key="4">
    <source>
        <dbReference type="ARBA" id="ARBA00022764"/>
    </source>
</evidence>
<feature type="domain" description="Peptidase M48" evidence="9">
    <location>
        <begin position="88"/>
        <end position="275"/>
    </location>
</feature>
<accession>A0A1H7MV01</accession>
<dbReference type="Gene3D" id="3.30.2010.10">
    <property type="entry name" value="Metalloproteases ('zincins'), catalytic domain"/>
    <property type="match status" value="1"/>
</dbReference>
<dbReference type="EC" id="3.4.-.-" evidence="8"/>
<dbReference type="RefSeq" id="WP_244516146.1">
    <property type="nucleotide sequence ID" value="NZ_FOBC01000007.1"/>
</dbReference>
<evidence type="ECO:0000256" key="6">
    <source>
        <dbReference type="ARBA" id="ARBA00022833"/>
    </source>
</evidence>
<comment type="similarity">
    <text evidence="8">Belongs to the peptidase M48 family. BepA subfamily.</text>
</comment>
<dbReference type="GO" id="GO:0051603">
    <property type="term" value="P:proteolysis involved in protein catabolic process"/>
    <property type="evidence" value="ECO:0007669"/>
    <property type="project" value="TreeGrafter"/>
</dbReference>
<dbReference type="EMBL" id="FOBC01000007">
    <property type="protein sequence ID" value="SEL14901.1"/>
    <property type="molecule type" value="Genomic_DNA"/>
</dbReference>
<dbReference type="InterPro" id="IPR011990">
    <property type="entry name" value="TPR-like_helical_dom_sf"/>
</dbReference>
<keyword evidence="1 8" id="KW-0645">Protease</keyword>
<dbReference type="PANTHER" id="PTHR22726">
    <property type="entry name" value="METALLOENDOPEPTIDASE OMA1"/>
    <property type="match status" value="1"/>
</dbReference>
<evidence type="ECO:0000259" key="9">
    <source>
        <dbReference type="Pfam" id="PF01435"/>
    </source>
</evidence>
<reference evidence="11" key="1">
    <citation type="submission" date="2016-10" db="EMBL/GenBank/DDBJ databases">
        <authorList>
            <person name="Varghese N."/>
            <person name="Submissions S."/>
        </authorList>
    </citation>
    <scope>NUCLEOTIDE SEQUENCE [LARGE SCALE GENOMIC DNA]</scope>
    <source>
        <strain evidence="11">CGMCC 1.9150</strain>
    </source>
</reference>
<dbReference type="InterPro" id="IPR001915">
    <property type="entry name" value="Peptidase_M48"/>
</dbReference>
<keyword evidence="2 8" id="KW-0479">Metal-binding</keyword>
<feature type="signal peptide" evidence="8">
    <location>
        <begin position="1"/>
        <end position="24"/>
    </location>
</feature>
<dbReference type="HAMAP" id="MF_00997">
    <property type="entry name" value="Protease_BepA"/>
    <property type="match status" value="1"/>
</dbReference>
<evidence type="ECO:0000313" key="11">
    <source>
        <dbReference type="Proteomes" id="UP000198807"/>
    </source>
</evidence>
<dbReference type="GO" id="GO:0016020">
    <property type="term" value="C:membrane"/>
    <property type="evidence" value="ECO:0007669"/>
    <property type="project" value="InterPro"/>
</dbReference>